<proteinExistence type="predicted"/>
<reference evidence="2" key="2">
    <citation type="submission" date="2013-11" db="EMBL/GenBank/DDBJ databases">
        <title>The Genome Sequence of Phytophthora parasitica CJ05E6.</title>
        <authorList>
            <consortium name="The Broad Institute Genomics Platform"/>
            <person name="Russ C."/>
            <person name="Tyler B."/>
            <person name="Panabieres F."/>
            <person name="Shan W."/>
            <person name="Tripathy S."/>
            <person name="Grunwald N."/>
            <person name="Machado M."/>
            <person name="Johnson C.S."/>
            <person name="Arredondo F."/>
            <person name="Hong C."/>
            <person name="Coffey M."/>
            <person name="Young S.K."/>
            <person name="Zeng Q."/>
            <person name="Gargeya S."/>
            <person name="Fitzgerald M."/>
            <person name="Abouelleil A."/>
            <person name="Alvarado L."/>
            <person name="Chapman S.B."/>
            <person name="Gainer-Dewar J."/>
            <person name="Goldberg J."/>
            <person name="Griggs A."/>
            <person name="Gujja S."/>
            <person name="Hansen M."/>
            <person name="Howarth C."/>
            <person name="Imamovic A."/>
            <person name="Ireland A."/>
            <person name="Larimer J."/>
            <person name="McCowan C."/>
            <person name="Murphy C."/>
            <person name="Pearson M."/>
            <person name="Poon T.W."/>
            <person name="Priest M."/>
            <person name="Roberts A."/>
            <person name="Saif S."/>
            <person name="Shea T."/>
            <person name="Sykes S."/>
            <person name="Wortman J."/>
            <person name="Nusbaum C."/>
            <person name="Birren B."/>
        </authorList>
    </citation>
    <scope>NUCLEOTIDE SEQUENCE [LARGE SCALE GENOMIC DNA]</scope>
    <source>
        <strain evidence="2">CJ05E6</strain>
    </source>
</reference>
<dbReference type="Proteomes" id="UP000053236">
    <property type="component" value="Unassembled WGS sequence"/>
</dbReference>
<sequence length="54" mass="6089">MQAQKVFNWFSKIKNDSPRPRTLPIARWLSNPADLSNLAGPQLLSEAVRQNPAD</sequence>
<evidence type="ECO:0000313" key="2">
    <source>
        <dbReference type="EMBL" id="ETL31009.1"/>
    </source>
</evidence>
<dbReference type="AlphaFoldDB" id="W2G3Q2"/>
<gene>
    <name evidence="1" type="ORF">L915_16185</name>
    <name evidence="2" type="ORF">L916_16077</name>
</gene>
<name>W2G3Q2_PHYNI</name>
<dbReference type="EMBL" id="KI688378">
    <property type="protein sequence ID" value="ETK77564.1"/>
    <property type="molecule type" value="Genomic_DNA"/>
</dbReference>
<organism evidence="1">
    <name type="scientific">Phytophthora nicotianae</name>
    <name type="common">Potato buckeye rot agent</name>
    <name type="synonym">Phytophthora parasitica</name>
    <dbReference type="NCBI Taxonomy" id="4792"/>
    <lineage>
        <taxon>Eukaryota</taxon>
        <taxon>Sar</taxon>
        <taxon>Stramenopiles</taxon>
        <taxon>Oomycota</taxon>
        <taxon>Peronosporomycetes</taxon>
        <taxon>Peronosporales</taxon>
        <taxon>Peronosporaceae</taxon>
        <taxon>Phytophthora</taxon>
    </lineage>
</organism>
<reference evidence="1" key="1">
    <citation type="submission" date="2013-11" db="EMBL/GenBank/DDBJ databases">
        <title>The Genome Sequence of Phytophthora parasitica CJ02B3.</title>
        <authorList>
            <consortium name="The Broad Institute Genomics Platform"/>
            <person name="Russ C."/>
            <person name="Tyler B."/>
            <person name="Panabieres F."/>
            <person name="Shan W."/>
            <person name="Tripathy S."/>
            <person name="Grunwald N."/>
            <person name="Machado M."/>
            <person name="Johnson C.S."/>
            <person name="Arredondo F."/>
            <person name="Hong C."/>
            <person name="Coffey M."/>
            <person name="Young S.K."/>
            <person name="Zeng Q."/>
            <person name="Gargeya S."/>
            <person name="Fitzgerald M."/>
            <person name="Abouelleil A."/>
            <person name="Alvarado L."/>
            <person name="Chapman S.B."/>
            <person name="Gainer-Dewar J."/>
            <person name="Goldberg J."/>
            <person name="Griggs A."/>
            <person name="Gujja S."/>
            <person name="Hansen M."/>
            <person name="Howarth C."/>
            <person name="Imamovic A."/>
            <person name="Ireland A."/>
            <person name="Larimer J."/>
            <person name="McCowan C."/>
            <person name="Murphy C."/>
            <person name="Pearson M."/>
            <person name="Poon T.W."/>
            <person name="Priest M."/>
            <person name="Roberts A."/>
            <person name="Saif S."/>
            <person name="Shea T."/>
            <person name="Sykes S."/>
            <person name="Wortman J."/>
            <person name="Nusbaum C."/>
            <person name="Birren B."/>
        </authorList>
    </citation>
    <scope>NUCLEOTIDE SEQUENCE [LARGE SCALE GENOMIC DNA]</scope>
    <source>
        <strain evidence="1">CJ02B3</strain>
    </source>
</reference>
<dbReference type="EMBL" id="KI675150">
    <property type="protein sequence ID" value="ETL31009.1"/>
    <property type="molecule type" value="Genomic_DNA"/>
</dbReference>
<dbReference type="Proteomes" id="UP000053864">
    <property type="component" value="Unassembled WGS sequence"/>
</dbReference>
<accession>W2G3Q2</accession>
<protein>
    <submittedName>
        <fullName evidence="1">Uncharacterized protein</fullName>
    </submittedName>
</protein>
<evidence type="ECO:0000313" key="1">
    <source>
        <dbReference type="EMBL" id="ETK77564.1"/>
    </source>
</evidence>